<dbReference type="Gene3D" id="2.60.120.330">
    <property type="entry name" value="B-lactam Antibiotic, Isopenicillin N Synthase, Chain"/>
    <property type="match status" value="2"/>
</dbReference>
<gene>
    <name evidence="2" type="ORF">Pdw03_0777</name>
</gene>
<keyword evidence="2" id="KW-0560">Oxidoreductase</keyword>
<sequence length="178" mass="19834">MASAKSPNIPVVDFAGWNTESSRQRIAQEIVATCKQLGFVYIINHFTARVDVRRGIQMVKTILRTTAKTRNSKRPIQRVSQAMNTDDDQERVDQLREIIDFKSLIDLPGLEVEDIISPGTFISAMSIKNAIVMNVGDLLQRWSNGSALGYALGLSSTAELYRSSEIYQPSSHLATSSW</sequence>
<dbReference type="AlphaFoldDB" id="A0A7T6XRH9"/>
<organism evidence="2 3">
    <name type="scientific">Penicillium digitatum</name>
    <name type="common">Green mold</name>
    <dbReference type="NCBI Taxonomy" id="36651"/>
    <lineage>
        <taxon>Eukaryota</taxon>
        <taxon>Fungi</taxon>
        <taxon>Dikarya</taxon>
        <taxon>Ascomycota</taxon>
        <taxon>Pezizomycotina</taxon>
        <taxon>Eurotiomycetes</taxon>
        <taxon>Eurotiomycetidae</taxon>
        <taxon>Eurotiales</taxon>
        <taxon>Aspergillaceae</taxon>
        <taxon>Penicillium</taxon>
    </lineage>
</organism>
<feature type="domain" description="Non-haem dioxygenase N-terminal" evidence="1">
    <location>
        <begin position="9"/>
        <end position="103"/>
    </location>
</feature>
<dbReference type="InterPro" id="IPR027443">
    <property type="entry name" value="IPNS-like_sf"/>
</dbReference>
<evidence type="ECO:0000313" key="3">
    <source>
        <dbReference type="Proteomes" id="UP000595662"/>
    </source>
</evidence>
<dbReference type="GeneID" id="90952185"/>
<dbReference type="Pfam" id="PF14226">
    <property type="entry name" value="DIOX_N"/>
    <property type="match status" value="1"/>
</dbReference>
<accession>A0A7T6XRH9</accession>
<dbReference type="InterPro" id="IPR026992">
    <property type="entry name" value="DIOX_N"/>
</dbReference>
<keyword evidence="2" id="KW-0223">Dioxygenase</keyword>
<dbReference type="SUPFAM" id="SSF51197">
    <property type="entry name" value="Clavaminate synthase-like"/>
    <property type="match status" value="1"/>
</dbReference>
<dbReference type="Proteomes" id="UP000595662">
    <property type="component" value="Chromosome 4"/>
</dbReference>
<dbReference type="RefSeq" id="XP_065957440.1">
    <property type="nucleotide sequence ID" value="XM_066099713.1"/>
</dbReference>
<name>A0A7T6XRH9_PENDI</name>
<dbReference type="GO" id="GO:0051213">
    <property type="term" value="F:dioxygenase activity"/>
    <property type="evidence" value="ECO:0007669"/>
    <property type="project" value="UniProtKB-KW"/>
</dbReference>
<protein>
    <submittedName>
        <fullName evidence="2">Oxoglutarate/iron-dependent dioxygenase</fullName>
    </submittedName>
</protein>
<dbReference type="EMBL" id="CP060777">
    <property type="protein sequence ID" value="QQK45879.1"/>
    <property type="molecule type" value="Genomic_DNA"/>
</dbReference>
<proteinExistence type="predicted"/>
<evidence type="ECO:0000313" key="2">
    <source>
        <dbReference type="EMBL" id="QQK45879.1"/>
    </source>
</evidence>
<evidence type="ECO:0000259" key="1">
    <source>
        <dbReference type="Pfam" id="PF14226"/>
    </source>
</evidence>
<reference evidence="2 3" key="1">
    <citation type="submission" date="2020-08" db="EMBL/GenBank/DDBJ databases">
        <title>The completed genome sequence of the pathogenic ascomycete fungus Penicillium digitatum.</title>
        <authorList>
            <person name="Wang M."/>
        </authorList>
    </citation>
    <scope>NUCLEOTIDE SEQUENCE [LARGE SCALE GENOMIC DNA]</scope>
    <source>
        <strain evidence="2 3">PdW03</strain>
    </source>
</reference>